<gene>
    <name evidence="2" type="ORF">WN51_10223</name>
</gene>
<dbReference type="AlphaFoldDB" id="A0A0M9A6V0"/>
<dbReference type="Proteomes" id="UP000053105">
    <property type="component" value="Unassembled WGS sequence"/>
</dbReference>
<proteinExistence type="predicted"/>
<organism evidence="2 3">
    <name type="scientific">Melipona quadrifasciata</name>
    <dbReference type="NCBI Taxonomy" id="166423"/>
    <lineage>
        <taxon>Eukaryota</taxon>
        <taxon>Metazoa</taxon>
        <taxon>Ecdysozoa</taxon>
        <taxon>Arthropoda</taxon>
        <taxon>Hexapoda</taxon>
        <taxon>Insecta</taxon>
        <taxon>Pterygota</taxon>
        <taxon>Neoptera</taxon>
        <taxon>Endopterygota</taxon>
        <taxon>Hymenoptera</taxon>
        <taxon>Apocrita</taxon>
        <taxon>Aculeata</taxon>
        <taxon>Apoidea</taxon>
        <taxon>Anthophila</taxon>
        <taxon>Apidae</taxon>
        <taxon>Melipona</taxon>
    </lineage>
</organism>
<keyword evidence="3" id="KW-1185">Reference proteome</keyword>
<feature type="compositionally biased region" description="Basic and acidic residues" evidence="1">
    <location>
        <begin position="195"/>
        <end position="219"/>
    </location>
</feature>
<accession>A0A0M9A6V0</accession>
<feature type="compositionally biased region" description="Polar residues" evidence="1">
    <location>
        <begin position="258"/>
        <end position="277"/>
    </location>
</feature>
<feature type="region of interest" description="Disordered" evidence="1">
    <location>
        <begin position="193"/>
        <end position="288"/>
    </location>
</feature>
<dbReference type="EMBL" id="KQ435735">
    <property type="protein sequence ID" value="KOX77133.1"/>
    <property type="molecule type" value="Genomic_DNA"/>
</dbReference>
<feature type="compositionally biased region" description="Basic and acidic residues" evidence="1">
    <location>
        <begin position="239"/>
        <end position="248"/>
    </location>
</feature>
<protein>
    <submittedName>
        <fullName evidence="2">Uncharacterized protein</fullName>
    </submittedName>
</protein>
<evidence type="ECO:0000313" key="3">
    <source>
        <dbReference type="Proteomes" id="UP000053105"/>
    </source>
</evidence>
<sequence>MAYACGHALHCFPFLDGEEEKEEEKEARILTEPNSIKTRIVIRHIIGFKCWAARCLASRFSKSDRIVRLARKLIECVDNMHSRLTGFRRKSRSSADVTSENLCSKDKRKVGEEGFCRWNKLQTGLQGSANRFLELKAVFPHCIRMYRLQKDVITATERVKEPDIDNVDIMELDTHNFVITKPDTKNANAMQLKSSGDKFQDLQEKRASTENKYEERKDGTTTTPVHPKPRLPETAMGERSPKLKDLLFAKRKGRNVNRSKVTISNESLPLPCQQRNGILSPDPANAGN</sequence>
<reference evidence="2 3" key="1">
    <citation type="submission" date="2015-07" db="EMBL/GenBank/DDBJ databases">
        <title>The genome of Melipona quadrifasciata.</title>
        <authorList>
            <person name="Pan H."/>
            <person name="Kapheim K."/>
        </authorList>
    </citation>
    <scope>NUCLEOTIDE SEQUENCE [LARGE SCALE GENOMIC DNA]</scope>
    <source>
        <strain evidence="2">0111107301</strain>
        <tissue evidence="2">Whole body</tissue>
    </source>
</reference>
<evidence type="ECO:0000256" key="1">
    <source>
        <dbReference type="SAM" id="MobiDB-lite"/>
    </source>
</evidence>
<name>A0A0M9A6V0_9HYME</name>
<evidence type="ECO:0000313" key="2">
    <source>
        <dbReference type="EMBL" id="KOX77133.1"/>
    </source>
</evidence>